<organism evidence="4">
    <name type="scientific">Schizophyllum commune (strain H4-8 / FGSC 9210)</name>
    <name type="common">Split gill fungus</name>
    <dbReference type="NCBI Taxonomy" id="578458"/>
    <lineage>
        <taxon>Eukaryota</taxon>
        <taxon>Fungi</taxon>
        <taxon>Dikarya</taxon>
        <taxon>Basidiomycota</taxon>
        <taxon>Agaricomycotina</taxon>
        <taxon>Agaricomycetes</taxon>
        <taxon>Agaricomycetidae</taxon>
        <taxon>Agaricales</taxon>
        <taxon>Schizophyllaceae</taxon>
        <taxon>Schizophyllum</taxon>
    </lineage>
</organism>
<proteinExistence type="predicted"/>
<protein>
    <submittedName>
        <fullName evidence="3">Uncharacterized protein</fullName>
    </submittedName>
</protein>
<dbReference type="GeneID" id="9595509"/>
<evidence type="ECO:0000256" key="1">
    <source>
        <dbReference type="SAM" id="MobiDB-lite"/>
    </source>
</evidence>
<dbReference type="EMBL" id="GL377303">
    <property type="protein sequence ID" value="EFJ00897.1"/>
    <property type="molecule type" value="Genomic_DNA"/>
</dbReference>
<keyword evidence="2" id="KW-0812">Transmembrane</keyword>
<dbReference type="InParanoid" id="D8PVQ1"/>
<reference evidence="3 4" key="1">
    <citation type="journal article" date="2010" name="Nat. Biotechnol.">
        <title>Genome sequence of the model mushroom Schizophyllum commune.</title>
        <authorList>
            <person name="Ohm R.A."/>
            <person name="de Jong J.F."/>
            <person name="Lugones L.G."/>
            <person name="Aerts A."/>
            <person name="Kothe E."/>
            <person name="Stajich J.E."/>
            <person name="de Vries R.P."/>
            <person name="Record E."/>
            <person name="Levasseur A."/>
            <person name="Baker S.E."/>
            <person name="Bartholomew K.A."/>
            <person name="Coutinho P.M."/>
            <person name="Erdmann S."/>
            <person name="Fowler T.J."/>
            <person name="Gathman A.C."/>
            <person name="Lombard V."/>
            <person name="Henrissat B."/>
            <person name="Knabe N."/>
            <person name="Kuees U."/>
            <person name="Lilly W.W."/>
            <person name="Lindquist E."/>
            <person name="Lucas S."/>
            <person name="Magnuson J.K."/>
            <person name="Piumi F."/>
            <person name="Raudaskoski M."/>
            <person name="Salamov A."/>
            <person name="Schmutz J."/>
            <person name="Schwarze F.W.M.R."/>
            <person name="vanKuyk P.A."/>
            <person name="Horton J.S."/>
            <person name="Grigoriev I.V."/>
            <person name="Woesten H.A.B."/>
        </authorList>
    </citation>
    <scope>NUCLEOTIDE SEQUENCE [LARGE SCALE GENOMIC DNA]</scope>
    <source>
        <strain evidence="4">H4-8 / FGSC 9210</strain>
    </source>
</reference>
<dbReference type="OrthoDB" id="10383043at2759"/>
<dbReference type="HOGENOM" id="CLU_1415937_0_0_1"/>
<accession>D8PVQ1</accession>
<dbReference type="VEuPathDB" id="FungiDB:SCHCODRAFT_02607472"/>
<feature type="non-terminal residue" evidence="3">
    <location>
        <position position="192"/>
    </location>
</feature>
<sequence>MATVTLLEPPRTVTAFPGVLNITGAIEPTSAPAASAPPPPTQDNLPPIEHSPAPTDESPAPTEESASPEEDVDLDSESDNDSVHSWSTARTSHRHRERRVEFDPACTEITETVRTTTVWLDEHGHRRRSRERKRHRRRYSQHHCHDQIGWPMSRDMLCLVTLCFILGCLTIITFRPFALQYLDIDRDHDPDQ</sequence>
<feature type="compositionally biased region" description="Acidic residues" evidence="1">
    <location>
        <begin position="66"/>
        <end position="80"/>
    </location>
</feature>
<evidence type="ECO:0000313" key="3">
    <source>
        <dbReference type="EMBL" id="EFJ00897.1"/>
    </source>
</evidence>
<keyword evidence="2" id="KW-0472">Membrane</keyword>
<gene>
    <name evidence="3" type="ORF">SCHCODRAFT_105274</name>
</gene>
<dbReference type="Proteomes" id="UP000007431">
    <property type="component" value="Unassembled WGS sequence"/>
</dbReference>
<evidence type="ECO:0000313" key="4">
    <source>
        <dbReference type="Proteomes" id="UP000007431"/>
    </source>
</evidence>
<feature type="region of interest" description="Disordered" evidence="1">
    <location>
        <begin position="27"/>
        <end position="99"/>
    </location>
</feature>
<name>D8PVQ1_SCHCM</name>
<dbReference type="KEGG" id="scm:SCHCO_02607472"/>
<dbReference type="RefSeq" id="XP_003035799.1">
    <property type="nucleotide sequence ID" value="XM_003035753.1"/>
</dbReference>
<feature type="transmembrane region" description="Helical" evidence="2">
    <location>
        <begin position="157"/>
        <end position="178"/>
    </location>
</feature>
<evidence type="ECO:0000256" key="2">
    <source>
        <dbReference type="SAM" id="Phobius"/>
    </source>
</evidence>
<keyword evidence="2" id="KW-1133">Transmembrane helix</keyword>
<keyword evidence="4" id="KW-1185">Reference proteome</keyword>
<dbReference type="AlphaFoldDB" id="D8PVQ1"/>